<feature type="region of interest" description="Disordered" evidence="1">
    <location>
        <begin position="105"/>
        <end position="151"/>
    </location>
</feature>
<protein>
    <submittedName>
        <fullName evidence="2">Uncharacterized protein</fullName>
    </submittedName>
</protein>
<dbReference type="EMBL" id="JAQOWY010000140">
    <property type="protein sequence ID" value="KAK1849589.1"/>
    <property type="molecule type" value="Genomic_DNA"/>
</dbReference>
<accession>A0AAD9APV1</accession>
<sequence length="239" mass="27285">MFASLYHTSSENIRFLVLSRRFRELNTLDTYAGVSAQPAKVYDIQDTTVFAADKALTKIRQLPPGNRPQSNPYREYRIVRKMLREAGLPGRFNRRDAQHALKVLGSRYPEGPDETTPQPPSAPRPLPAPQVHPEQSTNDRGPDMTKSSYYDTSAGARRMFARMAGMFRRPIRQPAEPVIEYRTPVTRPLWDSHGKRRCYSVNFDDQPSAMKLLVNRSNRPLSYDAGPRNIEDVLPNRNA</sequence>
<dbReference type="Proteomes" id="UP001243330">
    <property type="component" value="Unassembled WGS sequence"/>
</dbReference>
<keyword evidence="3" id="KW-1185">Reference proteome</keyword>
<evidence type="ECO:0000313" key="3">
    <source>
        <dbReference type="Proteomes" id="UP001243330"/>
    </source>
</evidence>
<name>A0AAD9APV1_9PEZI</name>
<organism evidence="2 3">
    <name type="scientific">Colletotrichum chrysophilum</name>
    <dbReference type="NCBI Taxonomy" id="1836956"/>
    <lineage>
        <taxon>Eukaryota</taxon>
        <taxon>Fungi</taxon>
        <taxon>Dikarya</taxon>
        <taxon>Ascomycota</taxon>
        <taxon>Pezizomycotina</taxon>
        <taxon>Sordariomycetes</taxon>
        <taxon>Hypocreomycetidae</taxon>
        <taxon>Glomerellales</taxon>
        <taxon>Glomerellaceae</taxon>
        <taxon>Colletotrichum</taxon>
        <taxon>Colletotrichum gloeosporioides species complex</taxon>
    </lineage>
</organism>
<reference evidence="2" key="1">
    <citation type="submission" date="2023-01" db="EMBL/GenBank/DDBJ databases">
        <title>Colletotrichum chrysophilum M932 genome sequence.</title>
        <authorList>
            <person name="Baroncelli R."/>
        </authorList>
    </citation>
    <scope>NUCLEOTIDE SEQUENCE</scope>
    <source>
        <strain evidence="2">M932</strain>
    </source>
</reference>
<evidence type="ECO:0000256" key="1">
    <source>
        <dbReference type="SAM" id="MobiDB-lite"/>
    </source>
</evidence>
<gene>
    <name evidence="2" type="ORF">CCHR01_07797</name>
</gene>
<proteinExistence type="predicted"/>
<feature type="compositionally biased region" description="Pro residues" evidence="1">
    <location>
        <begin position="117"/>
        <end position="130"/>
    </location>
</feature>
<evidence type="ECO:0000313" key="2">
    <source>
        <dbReference type="EMBL" id="KAK1849589.1"/>
    </source>
</evidence>
<dbReference type="AlphaFoldDB" id="A0AAD9APV1"/>
<comment type="caution">
    <text evidence="2">The sequence shown here is derived from an EMBL/GenBank/DDBJ whole genome shotgun (WGS) entry which is preliminary data.</text>
</comment>
<feature type="compositionally biased region" description="Polar residues" evidence="1">
    <location>
        <begin position="133"/>
        <end position="151"/>
    </location>
</feature>